<dbReference type="AlphaFoldDB" id="A0A3M0G5X2"/>
<dbReference type="PANTHER" id="PTHR21022:SF19">
    <property type="entry name" value="PREPHENATE DEHYDRATASE-RELATED"/>
    <property type="match status" value="1"/>
</dbReference>
<dbReference type="Gene3D" id="3.30.70.260">
    <property type="match status" value="1"/>
</dbReference>
<keyword evidence="4 10" id="KW-0028">Amino-acid biosynthesis</keyword>
<dbReference type="InterPro" id="IPR045865">
    <property type="entry name" value="ACT-like_dom_sf"/>
</dbReference>
<organism evidence="13 14">
    <name type="scientific">Corynebacterium macginleyi</name>
    <dbReference type="NCBI Taxonomy" id="38290"/>
    <lineage>
        <taxon>Bacteria</taxon>
        <taxon>Bacillati</taxon>
        <taxon>Actinomycetota</taxon>
        <taxon>Actinomycetes</taxon>
        <taxon>Mycobacteriales</taxon>
        <taxon>Corynebacteriaceae</taxon>
        <taxon>Corynebacterium</taxon>
    </lineage>
</organism>
<comment type="catalytic activity">
    <reaction evidence="8 10">
        <text>prephenate + H(+) = 3-phenylpyruvate + CO2 + H2O</text>
        <dbReference type="Rhea" id="RHEA:21648"/>
        <dbReference type="ChEBI" id="CHEBI:15377"/>
        <dbReference type="ChEBI" id="CHEBI:15378"/>
        <dbReference type="ChEBI" id="CHEBI:16526"/>
        <dbReference type="ChEBI" id="CHEBI:18005"/>
        <dbReference type="ChEBI" id="CHEBI:29934"/>
        <dbReference type="EC" id="4.2.1.51"/>
    </reaction>
</comment>
<dbReference type="InterPro" id="IPR002912">
    <property type="entry name" value="ACT_dom"/>
</dbReference>
<feature type="domain" description="ACT" evidence="12">
    <location>
        <begin position="199"/>
        <end position="285"/>
    </location>
</feature>
<dbReference type="GO" id="GO:0009094">
    <property type="term" value="P:L-phenylalanine biosynthetic process"/>
    <property type="evidence" value="ECO:0007669"/>
    <property type="project" value="UniProtKB-UniPathway"/>
</dbReference>
<accession>A0A3M0G5X2</accession>
<dbReference type="Pfam" id="PF01842">
    <property type="entry name" value="ACT"/>
    <property type="match status" value="1"/>
</dbReference>
<feature type="domain" description="Prephenate dehydratase" evidence="11">
    <location>
        <begin position="4"/>
        <end position="185"/>
    </location>
</feature>
<dbReference type="CDD" id="cd04905">
    <property type="entry name" value="ACT_CM-PDT"/>
    <property type="match status" value="1"/>
</dbReference>
<keyword evidence="6 10" id="KW-0584">Phenylalanine biosynthesis</keyword>
<evidence type="ECO:0000256" key="1">
    <source>
        <dbReference type="ARBA" id="ARBA00004741"/>
    </source>
</evidence>
<comment type="caution">
    <text evidence="13">The sequence shown here is derived from an EMBL/GenBank/DDBJ whole genome shotgun (WGS) entry which is preliminary data.</text>
</comment>
<dbReference type="InterPro" id="IPR001086">
    <property type="entry name" value="Preph_deHydtase"/>
</dbReference>
<sequence>MTTTIAFLGPAGTFTEAAVHTFAAEWEARGKTVETLPVDSPSAAVGAVRARQADYACVAIENSVDGAVTTTFDALVEGDPVQIYREVDVPVTFSIMTRPGTDNIKRLSTHPVAFQQIRGWVAQNAPGVEFVPASSNAAAARAVARGEVDAAAAPARAAEIFGLETTARGVADVQGAATRFVLVGLPGRPTPRTGQDRTSVIFTLPNQPGTLVGALQDFAHRGVDLSRIESRPTRQTFGNYRFYVDLIGHIDDQPVAEALRAVWLRAEELCFLGSWPTTTAAGHPPRDLAEADAWVARARMGQ</sequence>
<dbReference type="CDD" id="cd13632">
    <property type="entry name" value="PBP2_Aa-PDT_like"/>
    <property type="match status" value="1"/>
</dbReference>
<evidence type="ECO:0000256" key="4">
    <source>
        <dbReference type="ARBA" id="ARBA00022605"/>
    </source>
</evidence>
<dbReference type="FunFam" id="3.30.70.260:FF:000012">
    <property type="entry name" value="Prephenate dehydratase"/>
    <property type="match status" value="1"/>
</dbReference>
<dbReference type="SUPFAM" id="SSF53850">
    <property type="entry name" value="Periplasmic binding protein-like II"/>
    <property type="match status" value="1"/>
</dbReference>
<evidence type="ECO:0000313" key="14">
    <source>
        <dbReference type="Proteomes" id="UP000270649"/>
    </source>
</evidence>
<evidence type="ECO:0000256" key="3">
    <source>
        <dbReference type="ARBA" id="ARBA00021872"/>
    </source>
</evidence>
<dbReference type="GO" id="GO:0005737">
    <property type="term" value="C:cytoplasm"/>
    <property type="evidence" value="ECO:0007669"/>
    <property type="project" value="TreeGrafter"/>
</dbReference>
<evidence type="ECO:0000259" key="12">
    <source>
        <dbReference type="PROSITE" id="PS51671"/>
    </source>
</evidence>
<dbReference type="InterPro" id="IPR018528">
    <property type="entry name" value="Preph_deHydtase_CS"/>
</dbReference>
<proteinExistence type="predicted"/>
<dbReference type="Proteomes" id="UP000270649">
    <property type="component" value="Unassembled WGS sequence"/>
</dbReference>
<dbReference type="Pfam" id="PF00800">
    <property type="entry name" value="PDT"/>
    <property type="match status" value="1"/>
</dbReference>
<dbReference type="GO" id="GO:0004664">
    <property type="term" value="F:prephenate dehydratase activity"/>
    <property type="evidence" value="ECO:0007669"/>
    <property type="project" value="UniProtKB-UniRule"/>
</dbReference>
<evidence type="ECO:0000256" key="7">
    <source>
        <dbReference type="ARBA" id="ARBA00023239"/>
    </source>
</evidence>
<keyword evidence="5 10" id="KW-0057">Aromatic amino acid biosynthesis</keyword>
<evidence type="ECO:0000259" key="11">
    <source>
        <dbReference type="PROSITE" id="PS51171"/>
    </source>
</evidence>
<dbReference type="FunFam" id="3.40.190.10:FF:000064">
    <property type="entry name" value="Prephenate dehydratase"/>
    <property type="match status" value="1"/>
</dbReference>
<comment type="pathway">
    <text evidence="1 10">Amino-acid biosynthesis; L-phenylalanine biosynthesis; phenylpyruvate from prephenate: step 1/1.</text>
</comment>
<protein>
    <recommendedName>
        <fullName evidence="3 10">Prephenate dehydratase</fullName>
        <shortName evidence="10">PDT</shortName>
        <ecNumber evidence="2 10">4.2.1.51</ecNumber>
    </recommendedName>
</protein>
<evidence type="ECO:0000256" key="8">
    <source>
        <dbReference type="ARBA" id="ARBA00047848"/>
    </source>
</evidence>
<evidence type="ECO:0000256" key="10">
    <source>
        <dbReference type="RuleBase" id="RU361254"/>
    </source>
</evidence>
<dbReference type="PIRSF" id="PIRSF001500">
    <property type="entry name" value="Chor_mut_pdt_Ppr"/>
    <property type="match status" value="1"/>
</dbReference>
<dbReference type="PANTHER" id="PTHR21022">
    <property type="entry name" value="PREPHENATE DEHYDRATASE P PROTEIN"/>
    <property type="match status" value="1"/>
</dbReference>
<evidence type="ECO:0000256" key="5">
    <source>
        <dbReference type="ARBA" id="ARBA00023141"/>
    </source>
</evidence>
<evidence type="ECO:0000256" key="9">
    <source>
        <dbReference type="PIRSR" id="PIRSR001500-2"/>
    </source>
</evidence>
<gene>
    <name evidence="10 13" type="primary">pheA</name>
    <name evidence="13" type="ORF">D9543_09930</name>
</gene>
<dbReference type="SUPFAM" id="SSF55021">
    <property type="entry name" value="ACT-like"/>
    <property type="match status" value="1"/>
</dbReference>
<dbReference type="EC" id="4.2.1.51" evidence="2 10"/>
<keyword evidence="7 10" id="KW-0456">Lyase</keyword>
<name>A0A3M0G5X2_9CORY</name>
<dbReference type="PROSITE" id="PS51671">
    <property type="entry name" value="ACT"/>
    <property type="match status" value="1"/>
</dbReference>
<dbReference type="InterPro" id="IPR008242">
    <property type="entry name" value="Chor_mutase/pphenate_deHydtase"/>
</dbReference>
<reference evidence="13 14" key="1">
    <citation type="submission" date="2018-10" db="EMBL/GenBank/DDBJ databases">
        <title>Corynebacterium macginleyi genome sequencing and assembly of the type strain and two clinical samples.</title>
        <authorList>
            <person name="Bernier A.-M."/>
            <person name="Bernard K."/>
        </authorList>
    </citation>
    <scope>NUCLEOTIDE SEQUENCE [LARGE SCALE GENOMIC DNA]</scope>
    <source>
        <strain evidence="13 14">NML 120205</strain>
    </source>
</reference>
<dbReference type="EMBL" id="REGC01000016">
    <property type="protein sequence ID" value="RMB57193.1"/>
    <property type="molecule type" value="Genomic_DNA"/>
</dbReference>
<evidence type="ECO:0000256" key="6">
    <source>
        <dbReference type="ARBA" id="ARBA00023222"/>
    </source>
</evidence>
<dbReference type="RefSeq" id="WP_121928166.1">
    <property type="nucleotide sequence ID" value="NZ_JAACCH010000001.1"/>
</dbReference>
<dbReference type="UniPathway" id="UPA00121">
    <property type="reaction ID" value="UER00345"/>
</dbReference>
<dbReference type="PROSITE" id="PS00858">
    <property type="entry name" value="PREPHENATE_DEHYDR_2"/>
    <property type="match status" value="1"/>
</dbReference>
<dbReference type="Gene3D" id="3.40.190.10">
    <property type="entry name" value="Periplasmic binding protein-like II"/>
    <property type="match status" value="2"/>
</dbReference>
<dbReference type="NCBIfam" id="NF008865">
    <property type="entry name" value="PRK11898.1"/>
    <property type="match status" value="1"/>
</dbReference>
<evidence type="ECO:0000313" key="13">
    <source>
        <dbReference type="EMBL" id="RMB57193.1"/>
    </source>
</evidence>
<evidence type="ECO:0000256" key="2">
    <source>
        <dbReference type="ARBA" id="ARBA00013147"/>
    </source>
</evidence>
<feature type="site" description="Essential for prephenate dehydratase activity" evidence="9">
    <location>
        <position position="178"/>
    </location>
</feature>
<dbReference type="PROSITE" id="PS51171">
    <property type="entry name" value="PREPHENATE_DEHYDR_3"/>
    <property type="match status" value="1"/>
</dbReference>